<dbReference type="Pfam" id="PF03423">
    <property type="entry name" value="CBM_25"/>
    <property type="match status" value="2"/>
</dbReference>
<dbReference type="Gene3D" id="3.20.110.10">
    <property type="entry name" value="Glycoside hydrolase 38, N terminal domain"/>
    <property type="match status" value="1"/>
</dbReference>
<keyword evidence="6" id="KW-1185">Reference proteome</keyword>
<dbReference type="InterPro" id="IPR013783">
    <property type="entry name" value="Ig-like_fold"/>
</dbReference>
<dbReference type="InterPro" id="IPR002044">
    <property type="entry name" value="CBM20"/>
</dbReference>
<comment type="caution">
    <text evidence="5">The sequence shown here is derived from an EMBL/GenBank/DDBJ whole genome shotgun (WGS) entry which is preliminary data.</text>
</comment>
<dbReference type="PROSITE" id="PS50853">
    <property type="entry name" value="FN3"/>
    <property type="match status" value="5"/>
</dbReference>
<dbReference type="SUPFAM" id="SSF49265">
    <property type="entry name" value="Fibronectin type III"/>
    <property type="match status" value="3"/>
</dbReference>
<dbReference type="Pfam" id="PF00041">
    <property type="entry name" value="fn3"/>
    <property type="match status" value="2"/>
</dbReference>
<dbReference type="InterPro" id="IPR050713">
    <property type="entry name" value="RTP_Phos/Ushers"/>
</dbReference>
<evidence type="ECO:0000259" key="3">
    <source>
        <dbReference type="PROSITE" id="PS50853"/>
    </source>
</evidence>
<feature type="domain" description="CBM20" evidence="4">
    <location>
        <begin position="1464"/>
        <end position="1576"/>
    </location>
</feature>
<dbReference type="InterPro" id="IPR011330">
    <property type="entry name" value="Glyco_hydro/deAcase_b/a-brl"/>
</dbReference>
<dbReference type="CDD" id="cd00063">
    <property type="entry name" value="FN3"/>
    <property type="match status" value="4"/>
</dbReference>
<dbReference type="PROSITE" id="PS51166">
    <property type="entry name" value="CBM20"/>
    <property type="match status" value="1"/>
</dbReference>
<proteinExistence type="predicted"/>
<evidence type="ECO:0000259" key="4">
    <source>
        <dbReference type="PROSITE" id="PS51166"/>
    </source>
</evidence>
<accession>A0A2U2HIR3</accession>
<dbReference type="SMART" id="SM01065">
    <property type="entry name" value="CBM_2"/>
    <property type="match status" value="1"/>
</dbReference>
<dbReference type="PANTHER" id="PTHR46957">
    <property type="entry name" value="CYTOKINE RECEPTOR"/>
    <property type="match status" value="1"/>
</dbReference>
<feature type="signal peptide" evidence="2">
    <location>
        <begin position="1"/>
        <end position="26"/>
    </location>
</feature>
<dbReference type="OrthoDB" id="9805159at2"/>
<name>A0A2U2HIR3_9BURK</name>
<dbReference type="InterPro" id="IPR027291">
    <property type="entry name" value="Glyco_hydro_38_N_sf"/>
</dbReference>
<evidence type="ECO:0000313" key="6">
    <source>
        <dbReference type="Proteomes" id="UP000241421"/>
    </source>
</evidence>
<dbReference type="RefSeq" id="WP_106758375.1">
    <property type="nucleotide sequence ID" value="NZ_PXWF02000243.1"/>
</dbReference>
<dbReference type="InterPro" id="IPR036116">
    <property type="entry name" value="FN3_sf"/>
</dbReference>
<feature type="region of interest" description="Disordered" evidence="1">
    <location>
        <begin position="890"/>
        <end position="909"/>
    </location>
</feature>
<keyword evidence="2" id="KW-0732">Signal</keyword>
<dbReference type="SUPFAM" id="SSF88713">
    <property type="entry name" value="Glycoside hydrolase/deacetylase"/>
    <property type="match status" value="1"/>
</dbReference>
<dbReference type="InterPro" id="IPR005085">
    <property type="entry name" value="CBM25"/>
</dbReference>
<feature type="chain" id="PRO_5015501059" evidence="2">
    <location>
        <begin position="27"/>
        <end position="1576"/>
    </location>
</feature>
<feature type="domain" description="Fibronectin type-III" evidence="3">
    <location>
        <begin position="1097"/>
        <end position="1183"/>
    </location>
</feature>
<organism evidence="5 6">
    <name type="scientific">Massilia glaciei</name>
    <dbReference type="NCBI Taxonomy" id="1524097"/>
    <lineage>
        <taxon>Bacteria</taxon>
        <taxon>Pseudomonadati</taxon>
        <taxon>Pseudomonadota</taxon>
        <taxon>Betaproteobacteria</taxon>
        <taxon>Burkholderiales</taxon>
        <taxon>Oxalobacteraceae</taxon>
        <taxon>Telluria group</taxon>
        <taxon>Massilia</taxon>
    </lineage>
</organism>
<feature type="domain" description="Fibronectin type-III" evidence="3">
    <location>
        <begin position="1191"/>
        <end position="1276"/>
    </location>
</feature>
<feature type="domain" description="Fibronectin type-III" evidence="3">
    <location>
        <begin position="1379"/>
        <end position="1467"/>
    </location>
</feature>
<dbReference type="EMBL" id="PXWF02000243">
    <property type="protein sequence ID" value="PWF46669.1"/>
    <property type="molecule type" value="Genomic_DNA"/>
</dbReference>
<dbReference type="PANTHER" id="PTHR46957:SF7">
    <property type="entry name" value="USHERIN"/>
    <property type="match status" value="1"/>
</dbReference>
<dbReference type="SMART" id="SM01066">
    <property type="entry name" value="CBM_25"/>
    <property type="match status" value="2"/>
</dbReference>
<feature type="domain" description="Fibronectin type-III" evidence="3">
    <location>
        <begin position="908"/>
        <end position="993"/>
    </location>
</feature>
<evidence type="ECO:0000256" key="1">
    <source>
        <dbReference type="SAM" id="MobiDB-lite"/>
    </source>
</evidence>
<dbReference type="SUPFAM" id="SSF49452">
    <property type="entry name" value="Starch-binding domain-like"/>
    <property type="match status" value="1"/>
</dbReference>
<dbReference type="GO" id="GO:0005975">
    <property type="term" value="P:carbohydrate metabolic process"/>
    <property type="evidence" value="ECO:0007669"/>
    <property type="project" value="InterPro"/>
</dbReference>
<protein>
    <submittedName>
        <fullName evidence="5">Alpha-amylase</fullName>
    </submittedName>
</protein>
<evidence type="ECO:0000256" key="2">
    <source>
        <dbReference type="SAM" id="SignalP"/>
    </source>
</evidence>
<dbReference type="InterPro" id="IPR013784">
    <property type="entry name" value="Carb-bd-like_fold"/>
</dbReference>
<dbReference type="Pfam" id="PF00686">
    <property type="entry name" value="CBM_20"/>
    <property type="match status" value="1"/>
</dbReference>
<reference evidence="5 6" key="1">
    <citation type="submission" date="2018-04" db="EMBL/GenBank/DDBJ databases">
        <title>Massilia violaceinigra sp. nov., a novel purple-pigmented bacterium isolated from Tianshan glacier, Xinjiang, China.</title>
        <authorList>
            <person name="Wang H."/>
        </authorList>
    </citation>
    <scope>NUCLEOTIDE SEQUENCE [LARGE SCALE GENOMIC DNA]</scope>
    <source>
        <strain evidence="5 6">B448-2</strain>
    </source>
</reference>
<dbReference type="Gene3D" id="2.60.40.10">
    <property type="entry name" value="Immunoglobulins"/>
    <property type="match status" value="8"/>
</dbReference>
<evidence type="ECO:0000313" key="5">
    <source>
        <dbReference type="EMBL" id="PWF46669.1"/>
    </source>
</evidence>
<dbReference type="Proteomes" id="UP000241421">
    <property type="component" value="Unassembled WGS sequence"/>
</dbReference>
<dbReference type="InterPro" id="IPR003961">
    <property type="entry name" value="FN3_dom"/>
</dbReference>
<feature type="domain" description="Fibronectin type-III" evidence="3">
    <location>
        <begin position="816"/>
        <end position="901"/>
    </location>
</feature>
<dbReference type="GO" id="GO:2001070">
    <property type="term" value="F:starch binding"/>
    <property type="evidence" value="ECO:0007669"/>
    <property type="project" value="InterPro"/>
</dbReference>
<sequence>MVFRKKPLALCLAAIFAGGIGSTGWAGPIPAAHLYHNHMPNFWPFYAVDVMAKYNATALGAPVRYLYDGEVIALKQNPPSGYSYFLPASLGGAIMPHDDLVAYYSHDAKTGAYQYWPMQVANEMQNWSGAKGQVHVTMSGAVINNVQSLTTLQNVPGYSDSNWGQRWADTFSTLKTVNNQRTLDTVHFTGHHTMGPLVGADYFLKDLIYQNVTLAQPHFLGSKFVSSKGFFPTELGFSDRLIPTLAKLGVQWSVLGNNHFSRTLKDYPYATYDATGDTIVSPPNRADLRNTSSVGSWVAAQMAHEQQVIVNKFPFASTPHWVRHVDPHTGAVSKIAGIPVSQNGSWLEGWEGSTTVDEIAPYAALEPRQFFVVAHDGDNSSGRAGALSTWQAGHSTTCAGNGYCLGIDEYLKAKPIPATDVQHVQDGSWVDTRDSSSDPTWYHWRLPFLIWKGQFAEFNRVNGTNLSPKVNLKGLQEGATVSFEYGWHYLERNFALLQASMNYAKTSEQIWLDAHPAHWSPTTALDNQVTHPGNQLNPWMMSYPVKGNAGADYAGGANPAELAWYFLLPAMDSGFGYYDENKDDSVKPTLAFNNSLAFSKPYVAARLPQDRTGPSMWWPQRYPYNPGSVNASKAEGWTVQHYSNDFAIYTYAYDLSGITNATVKVRVHASNNISAIDDTYKVFDPAAMVGKPGLSVTPANVGAWQSYPMQVRDLRPDMNGVAWNAPTRDTLAVLPAQETGDLYYTYLSNYRNQLLDYYIELTDAKGNVTKSEIQQVHVGAGTYSPSATGSGFVENTNGTVQGVYPFLVVDSTPPSAPGPVTSSQLTDRSVKLAWTASTDNVAVTGYKVFRDNVLAGSTTTNSFTDSALSASTAYSYTMLAFDAAGNQSGRNTGASITTRAPDAMPPTVPGKPVASGFTSSSLVLGWTASTDNYGVAQYNVLRNGVKIGTSAVTSFSDTGLSPATVYNYTIEAVDAAGNVSAQSASTAATTAPGNVAKVYYRLPAAWSMANMHFSPTGGTWTAVPGVPMSIACAGWAMHSVNLGSATGLQAAFNNGSGSWDSNAGKNYALGSTISSVENGGVTSGVNPCDIDTQSPTAPTAVAAAAIDANTVSVSWNASTDNVRVAGYYVFRNNVQIASVVNGTGHVDNTAAPATGYSYAIKAYDAAGNISGMSAAAAVTTPVKPDTVAPSVPAGLIASAVGSNSAGISWSASTDNVGVAGYQLLRNGVPIASTAARSFNDSGLAAGTSYNYTVKAQDTAGNTSAASAALVVTTTPVGGNSATVYYRNNANWATVNIHYAPTGGNWTVVPGLVMETACTGWKSKVIALGAAGGLQAAFNNNAGTWDSKGGANYAMGTGISAVNGAALTTTNPCTGGDILPPSTPTALASNNVGSGALGLSWAASTDNVGVSGYRVLRNAVQVGSSATNSFTDTGLAASTSYSFTVLAFDAAGNTSPASGALSVTTTATAGCQVRFTTANAATVTGQSLRVVGNAGALGSWAPAGGFGLTIQGSGANVPWSGTVTLPVNTTVQYKYAKWNGTSAVWEGNQATPSGNRELTTPASCGTVLERNDGNFKF</sequence>
<dbReference type="SMART" id="SM00060">
    <property type="entry name" value="FN3"/>
    <property type="match status" value="5"/>
</dbReference>
<gene>
    <name evidence="5" type="ORF">C7C56_015980</name>
</gene>